<keyword evidence="1" id="KW-0732">Signal</keyword>
<reference evidence="2 3" key="1">
    <citation type="submission" date="2013-02" db="EMBL/GenBank/DDBJ databases">
        <title>Genome sequence of Clostridium saccharoperbutylacetonicum N1-4(HMT).</title>
        <authorList>
            <person name="Poehlein A."/>
            <person name="Daniel R."/>
        </authorList>
    </citation>
    <scope>NUCLEOTIDE SEQUENCE [LARGE SCALE GENOMIC DNA]</scope>
    <source>
        <strain evidence="3">N1-4(HMT)</strain>
    </source>
</reference>
<feature type="signal peptide" evidence="1">
    <location>
        <begin position="1"/>
        <end position="24"/>
    </location>
</feature>
<protein>
    <submittedName>
        <fullName evidence="2">Uncharacterized protein</fullName>
    </submittedName>
</protein>
<name>M1N7S0_9CLOT</name>
<sequence>MMKKNLIILITTLSLLTTSVPTFASTTQNLNNNSTNLSTVSKSSDEESFLESDAAKALHARKLDKLPKDAKVLKFNTWDEALNFVKSTKANLDSKYTKNNSLALKSESPDDELGTDYYGVGYVSFGSGSGTVPKKVNWDVPGASYQTIYSEHYFDYSDGVVTNSSRGSRISGVGLSTWTSDYSGLTHPESNEWHSIIKGTWGYYVSVSGHNVGLSATLGLMAICSHS</sequence>
<dbReference type="PATRIC" id="fig|931276.5.peg.5743"/>
<feature type="chain" id="PRO_5004015769" evidence="1">
    <location>
        <begin position="25"/>
        <end position="227"/>
    </location>
</feature>
<accession>M1N7S0</accession>
<dbReference type="RefSeq" id="WP_015395729.1">
    <property type="nucleotide sequence ID" value="NC_020291.1"/>
</dbReference>
<dbReference type="EMBL" id="CP004121">
    <property type="protein sequence ID" value="AGF59422.1"/>
    <property type="molecule type" value="Genomic_DNA"/>
</dbReference>
<dbReference type="KEGG" id="csr:Cspa_c56970"/>
<keyword evidence="3" id="KW-1185">Reference proteome</keyword>
<proteinExistence type="predicted"/>
<gene>
    <name evidence="2" type="ORF">Cspa_c56970</name>
</gene>
<evidence type="ECO:0000313" key="2">
    <source>
        <dbReference type="EMBL" id="AGF59422.1"/>
    </source>
</evidence>
<organism evidence="2 3">
    <name type="scientific">Clostridium saccharoperbutylacetonicum N1-4(HMT)</name>
    <dbReference type="NCBI Taxonomy" id="931276"/>
    <lineage>
        <taxon>Bacteria</taxon>
        <taxon>Bacillati</taxon>
        <taxon>Bacillota</taxon>
        <taxon>Clostridia</taxon>
        <taxon>Eubacteriales</taxon>
        <taxon>Clostridiaceae</taxon>
        <taxon>Clostridium</taxon>
    </lineage>
</organism>
<dbReference type="Proteomes" id="UP000011728">
    <property type="component" value="Chromosome"/>
</dbReference>
<evidence type="ECO:0000313" key="3">
    <source>
        <dbReference type="Proteomes" id="UP000011728"/>
    </source>
</evidence>
<dbReference type="eggNOG" id="ENOG503273P">
    <property type="taxonomic scope" value="Bacteria"/>
</dbReference>
<evidence type="ECO:0000256" key="1">
    <source>
        <dbReference type="SAM" id="SignalP"/>
    </source>
</evidence>
<dbReference type="AlphaFoldDB" id="M1N7S0"/>
<dbReference type="HOGENOM" id="CLU_1218101_0_0_9"/>